<evidence type="ECO:0000313" key="2">
    <source>
        <dbReference type="Proteomes" id="UP000245207"/>
    </source>
</evidence>
<dbReference type="GO" id="GO:0003964">
    <property type="term" value="F:RNA-directed DNA polymerase activity"/>
    <property type="evidence" value="ECO:0007669"/>
    <property type="project" value="UniProtKB-KW"/>
</dbReference>
<proteinExistence type="predicted"/>
<dbReference type="AlphaFoldDB" id="A0A2U1N4U9"/>
<dbReference type="PANTHER" id="PTHR33116:SF78">
    <property type="entry name" value="OS12G0587133 PROTEIN"/>
    <property type="match status" value="1"/>
</dbReference>
<dbReference type="OrthoDB" id="696485at2759"/>
<keyword evidence="2" id="KW-1185">Reference proteome</keyword>
<dbReference type="PANTHER" id="PTHR33116">
    <property type="entry name" value="REVERSE TRANSCRIPTASE ZINC-BINDING DOMAIN-CONTAINING PROTEIN-RELATED-RELATED"/>
    <property type="match status" value="1"/>
</dbReference>
<evidence type="ECO:0000313" key="1">
    <source>
        <dbReference type="EMBL" id="PWA68548.1"/>
    </source>
</evidence>
<reference evidence="1 2" key="1">
    <citation type="journal article" date="2018" name="Mol. Plant">
        <title>The genome of Artemisia annua provides insight into the evolution of Asteraceae family and artemisinin biosynthesis.</title>
        <authorList>
            <person name="Shen Q."/>
            <person name="Zhang L."/>
            <person name="Liao Z."/>
            <person name="Wang S."/>
            <person name="Yan T."/>
            <person name="Shi P."/>
            <person name="Liu M."/>
            <person name="Fu X."/>
            <person name="Pan Q."/>
            <person name="Wang Y."/>
            <person name="Lv Z."/>
            <person name="Lu X."/>
            <person name="Zhang F."/>
            <person name="Jiang W."/>
            <person name="Ma Y."/>
            <person name="Chen M."/>
            <person name="Hao X."/>
            <person name="Li L."/>
            <person name="Tang Y."/>
            <person name="Lv G."/>
            <person name="Zhou Y."/>
            <person name="Sun X."/>
            <person name="Brodelius P.E."/>
            <person name="Rose J.K.C."/>
            <person name="Tang K."/>
        </authorList>
    </citation>
    <scope>NUCLEOTIDE SEQUENCE [LARGE SCALE GENOMIC DNA]</scope>
    <source>
        <strain evidence="2">cv. Huhao1</strain>
        <tissue evidence="1">Leaf</tissue>
    </source>
</reference>
<keyword evidence="1" id="KW-0808">Transferase</keyword>
<organism evidence="1 2">
    <name type="scientific">Artemisia annua</name>
    <name type="common">Sweet wormwood</name>
    <dbReference type="NCBI Taxonomy" id="35608"/>
    <lineage>
        <taxon>Eukaryota</taxon>
        <taxon>Viridiplantae</taxon>
        <taxon>Streptophyta</taxon>
        <taxon>Embryophyta</taxon>
        <taxon>Tracheophyta</taxon>
        <taxon>Spermatophyta</taxon>
        <taxon>Magnoliopsida</taxon>
        <taxon>eudicotyledons</taxon>
        <taxon>Gunneridae</taxon>
        <taxon>Pentapetalae</taxon>
        <taxon>asterids</taxon>
        <taxon>campanulids</taxon>
        <taxon>Asterales</taxon>
        <taxon>Asteraceae</taxon>
        <taxon>Asteroideae</taxon>
        <taxon>Anthemideae</taxon>
        <taxon>Artemisiinae</taxon>
        <taxon>Artemisia</taxon>
    </lineage>
</organism>
<keyword evidence="1" id="KW-0548">Nucleotidyltransferase</keyword>
<protein>
    <submittedName>
        <fullName evidence="1">RNA-directed DNA polymerase, eukaryota, Reverse transcriptase zinc-binding domain protein</fullName>
    </submittedName>
</protein>
<dbReference type="EMBL" id="PKPP01003612">
    <property type="protein sequence ID" value="PWA68548.1"/>
    <property type="molecule type" value="Genomic_DNA"/>
</dbReference>
<comment type="caution">
    <text evidence="1">The sequence shown here is derived from an EMBL/GenBank/DDBJ whole genome shotgun (WGS) entry which is preliminary data.</text>
</comment>
<gene>
    <name evidence="1" type="ORF">CTI12_AA140170</name>
</gene>
<name>A0A2U1N4U9_ARTAN</name>
<accession>A0A2U1N4U9</accession>
<sequence>MVLLQNSGMTLGFGNTSLKNQFPRLYCLALNRDIMVRDCWNHGWKFTWSRNISSGTNANQLATLHKLLSEISLNDSADFWAWYIETPEFTVKSARKHIDNNFLPGGGLATRTLRDRLPSRWNLSRKETSHHTLWTCSLATTVWNRVLNWLDLSPPIISDIQDLYAWLDDLHISSKKKDTLEVICGVVLWSMWNYRNETIFGTALPKRSLLFDKIVDCSFRWLGIERKRATNSSGKTRYMQQERIYHKAFLILESLKIYISLSLTDFNKDLMRFW</sequence>
<dbReference type="Proteomes" id="UP000245207">
    <property type="component" value="Unassembled WGS sequence"/>
</dbReference>
<keyword evidence="1" id="KW-0695">RNA-directed DNA polymerase</keyword>